<organism evidence="2 3">
    <name type="scientific">Blepharisma stoltei</name>
    <dbReference type="NCBI Taxonomy" id="1481888"/>
    <lineage>
        <taxon>Eukaryota</taxon>
        <taxon>Sar</taxon>
        <taxon>Alveolata</taxon>
        <taxon>Ciliophora</taxon>
        <taxon>Postciliodesmatophora</taxon>
        <taxon>Heterotrichea</taxon>
        <taxon>Heterotrichida</taxon>
        <taxon>Blepharismidae</taxon>
        <taxon>Blepharisma</taxon>
    </lineage>
</organism>
<name>A0AAU9II67_9CILI</name>
<gene>
    <name evidence="2" type="ORF">BSTOLATCC_MIC9351</name>
</gene>
<dbReference type="AlphaFoldDB" id="A0AAU9II67"/>
<keyword evidence="3" id="KW-1185">Reference proteome</keyword>
<reference evidence="2" key="1">
    <citation type="submission" date="2021-09" db="EMBL/GenBank/DDBJ databases">
        <authorList>
            <consortium name="AG Swart"/>
            <person name="Singh M."/>
            <person name="Singh A."/>
            <person name="Seah K."/>
            <person name="Emmerich C."/>
        </authorList>
    </citation>
    <scope>NUCLEOTIDE SEQUENCE</scope>
    <source>
        <strain evidence="2">ATCC30299</strain>
    </source>
</reference>
<evidence type="ECO:0000313" key="2">
    <source>
        <dbReference type="EMBL" id="CAG9313536.1"/>
    </source>
</evidence>
<proteinExistence type="predicted"/>
<dbReference type="Proteomes" id="UP001162131">
    <property type="component" value="Unassembled WGS sequence"/>
</dbReference>
<protein>
    <submittedName>
        <fullName evidence="2">Uncharacterized protein</fullName>
    </submittedName>
</protein>
<feature type="region of interest" description="Disordered" evidence="1">
    <location>
        <begin position="638"/>
        <end position="667"/>
    </location>
</feature>
<evidence type="ECO:0000313" key="3">
    <source>
        <dbReference type="Proteomes" id="UP001162131"/>
    </source>
</evidence>
<evidence type="ECO:0000256" key="1">
    <source>
        <dbReference type="SAM" id="MobiDB-lite"/>
    </source>
</evidence>
<sequence length="731" mass="85771">MKNLEVKFENFHLSRLGTKNYDQNDITIRKRNFTPDLSNSIFEQKKYQDLIEKITFSSETYIYDYNFAPGIQFYKFLTNYPESQNILKELKIWVPDTVIFNDLDNPNIWIFTNHIGNIQYIKGFSDYDVINKIGVGDNEKELCAVLKRPQINQKLHKISGLKTTILNTIDLKKQIKGKSVSGPFAIQKYVKSKGPLAFHCRTVYKRSQKHFLWVISNKKTYQNEKIKEELRCITNITVQDSFTIRQFKSGIFLDETIPYIETIVKSLENKLDIEIEEFAADFIKDENQRWWFIGCKAFLIKEHDISGLLLNESEILKPFPKEKIKTCRICQVPYYPFKMNHSLTIKMITETDQILRERGINLKWLDRSVYRQVDIATVYQDCTVCEYCYELYSLNQEVKNLTNKISRKFGIPYSDVLTQNFVMVGKSENPQTKELKIGRILVVLNEVCDIVVPLKKESEYCIKYEILGYKQEIYLQVKEYAERNLKFIPINDIKIFHFFMKSRDKWKKFINTMGKFNIKLYKDDIVIGECNSDLSSFFSPIVITKNYYDLILSNKGEEIGFLKFSIGFDESKKYEVPLENVKYLDGLYIPPEGYSFSHPFHEEWIDIIPNVSDYNRQIFQDYGITVKPYVKAEERRYSIPPRLSQRRDDKSPSKRQPKRSSTPKAVSSKTILKALKTLQPLLDTAERSFLNSSMRTSLTPTLSTYSTSLVSFSRSSTPRYTVSNFKVKLFS</sequence>
<accession>A0AAU9II67</accession>
<dbReference type="EMBL" id="CAJZBQ010000011">
    <property type="protein sequence ID" value="CAG9313536.1"/>
    <property type="molecule type" value="Genomic_DNA"/>
</dbReference>
<comment type="caution">
    <text evidence="2">The sequence shown here is derived from an EMBL/GenBank/DDBJ whole genome shotgun (WGS) entry which is preliminary data.</text>
</comment>